<dbReference type="EMBL" id="GL377318">
    <property type="protein sequence ID" value="EFI91312.1"/>
    <property type="molecule type" value="Genomic_DNA"/>
</dbReference>
<dbReference type="AlphaFoldDB" id="D8QLA2"/>
<evidence type="ECO:0000256" key="1">
    <source>
        <dbReference type="SAM" id="MobiDB-lite"/>
    </source>
</evidence>
<evidence type="ECO:0000313" key="2">
    <source>
        <dbReference type="EMBL" id="EFI91312.1"/>
    </source>
</evidence>
<dbReference type="InParanoid" id="D8QLA2"/>
<organism evidence="3">
    <name type="scientific">Schizophyllum commune (strain H4-8 / FGSC 9210)</name>
    <name type="common">Split gill fungus</name>
    <dbReference type="NCBI Taxonomy" id="578458"/>
    <lineage>
        <taxon>Eukaryota</taxon>
        <taxon>Fungi</taxon>
        <taxon>Dikarya</taxon>
        <taxon>Basidiomycota</taxon>
        <taxon>Agaricomycotina</taxon>
        <taxon>Agaricomycetes</taxon>
        <taxon>Agaricomycetidae</taxon>
        <taxon>Agaricales</taxon>
        <taxon>Schizophyllaceae</taxon>
        <taxon>Schizophyllum</taxon>
    </lineage>
</organism>
<evidence type="ECO:0000313" key="3">
    <source>
        <dbReference type="Proteomes" id="UP000007431"/>
    </source>
</evidence>
<feature type="compositionally biased region" description="Basic residues" evidence="1">
    <location>
        <begin position="78"/>
        <end position="88"/>
    </location>
</feature>
<reference evidence="2 3" key="1">
    <citation type="journal article" date="2010" name="Nat. Biotechnol.">
        <title>Genome sequence of the model mushroom Schizophyllum commune.</title>
        <authorList>
            <person name="Ohm R.A."/>
            <person name="de Jong J.F."/>
            <person name="Lugones L.G."/>
            <person name="Aerts A."/>
            <person name="Kothe E."/>
            <person name="Stajich J.E."/>
            <person name="de Vries R.P."/>
            <person name="Record E."/>
            <person name="Levasseur A."/>
            <person name="Baker S.E."/>
            <person name="Bartholomew K.A."/>
            <person name="Coutinho P.M."/>
            <person name="Erdmann S."/>
            <person name="Fowler T.J."/>
            <person name="Gathman A.C."/>
            <person name="Lombard V."/>
            <person name="Henrissat B."/>
            <person name="Knabe N."/>
            <person name="Kuees U."/>
            <person name="Lilly W.W."/>
            <person name="Lindquist E."/>
            <person name="Lucas S."/>
            <person name="Magnuson J.K."/>
            <person name="Piumi F."/>
            <person name="Raudaskoski M."/>
            <person name="Salamov A."/>
            <person name="Schmutz J."/>
            <person name="Schwarze F.W.M.R."/>
            <person name="vanKuyk P.A."/>
            <person name="Horton J.S."/>
            <person name="Grigoriev I.V."/>
            <person name="Woesten H.A.B."/>
        </authorList>
    </citation>
    <scope>NUCLEOTIDE SEQUENCE [LARGE SCALE GENOMIC DNA]</scope>
    <source>
        <strain evidence="3">H4-8 / FGSC 9210</strain>
    </source>
</reference>
<sequence length="100" mass="10597">MSTSSSSPAVDFVLVESYAVDFVVEPPAVDLVVGSYAVDVVVVALLAVDFDVGSPAADFVVESLAVDFVVPSRRRLRRRGPRSVRRGRSGVALSTSLSSR</sequence>
<name>D8QLA2_SCHCM</name>
<proteinExistence type="predicted"/>
<protein>
    <submittedName>
        <fullName evidence="2">Uncharacterized protein</fullName>
    </submittedName>
</protein>
<keyword evidence="3" id="KW-1185">Reference proteome</keyword>
<dbReference type="RefSeq" id="XP_003026215.1">
    <property type="nucleotide sequence ID" value="XM_003026169.1"/>
</dbReference>
<dbReference type="GeneID" id="9588903"/>
<feature type="region of interest" description="Disordered" evidence="1">
    <location>
        <begin position="78"/>
        <end position="100"/>
    </location>
</feature>
<accession>D8QLA2</accession>
<dbReference type="Proteomes" id="UP000007431">
    <property type="component" value="Unassembled WGS sequence"/>
</dbReference>
<dbReference type="VEuPathDB" id="FungiDB:SCHCODRAFT_02594642"/>
<dbReference type="HOGENOM" id="CLU_2307667_0_0_1"/>
<gene>
    <name evidence="2" type="ORF">SCHCODRAFT_114622</name>
</gene>
<dbReference type="KEGG" id="scm:SCHCO_02594642"/>
<feature type="non-terminal residue" evidence="2">
    <location>
        <position position="100"/>
    </location>
</feature>